<comment type="caution">
    <text evidence="2">The sequence shown here is derived from an EMBL/GenBank/DDBJ whole genome shotgun (WGS) entry which is preliminary data.</text>
</comment>
<dbReference type="PANTHER" id="PTHR12558">
    <property type="entry name" value="CELL DIVISION CYCLE 16,23,27"/>
    <property type="match status" value="1"/>
</dbReference>
<feature type="repeat" description="TPR" evidence="1">
    <location>
        <begin position="296"/>
        <end position="329"/>
    </location>
</feature>
<dbReference type="InterPro" id="IPR043128">
    <property type="entry name" value="Rev_trsase/Diguanyl_cyclase"/>
</dbReference>
<dbReference type="Proteomes" id="UP000605201">
    <property type="component" value="Unassembled WGS sequence"/>
</dbReference>
<feature type="repeat" description="TPR" evidence="1">
    <location>
        <begin position="399"/>
        <end position="432"/>
    </location>
</feature>
<dbReference type="PROSITE" id="PS50005">
    <property type="entry name" value="TPR"/>
    <property type="match status" value="5"/>
</dbReference>
<name>A0A8J6TTH7_9BACT</name>
<keyword evidence="1" id="KW-0802">TPR repeat</keyword>
<dbReference type="Pfam" id="PF13432">
    <property type="entry name" value="TPR_16"/>
    <property type="match status" value="1"/>
</dbReference>
<dbReference type="Pfam" id="PF13414">
    <property type="entry name" value="TPR_11"/>
    <property type="match status" value="1"/>
</dbReference>
<accession>A0A8J6TTH7</accession>
<dbReference type="SUPFAM" id="SSF48452">
    <property type="entry name" value="TPR-like"/>
    <property type="match status" value="1"/>
</dbReference>
<dbReference type="Pfam" id="PF13181">
    <property type="entry name" value="TPR_8"/>
    <property type="match status" value="1"/>
</dbReference>
<dbReference type="Pfam" id="PF14559">
    <property type="entry name" value="TPR_19"/>
    <property type="match status" value="1"/>
</dbReference>
<dbReference type="Gene3D" id="3.30.70.270">
    <property type="match status" value="1"/>
</dbReference>
<dbReference type="InterPro" id="IPR019734">
    <property type="entry name" value="TPR_rpt"/>
</dbReference>
<organism evidence="2 3">
    <name type="scientific">Candidatus Desulfatibia vada</name>
    <dbReference type="NCBI Taxonomy" id="2841696"/>
    <lineage>
        <taxon>Bacteria</taxon>
        <taxon>Pseudomonadati</taxon>
        <taxon>Thermodesulfobacteriota</taxon>
        <taxon>Desulfobacteria</taxon>
        <taxon>Desulfobacterales</taxon>
        <taxon>Desulfobacterales incertae sedis</taxon>
        <taxon>Candidatus Desulfatibia</taxon>
    </lineage>
</organism>
<dbReference type="PANTHER" id="PTHR12558:SF13">
    <property type="entry name" value="CELL DIVISION CYCLE PROTEIN 27 HOMOLOG"/>
    <property type="match status" value="1"/>
</dbReference>
<dbReference type="InterPro" id="IPR011990">
    <property type="entry name" value="TPR-like_helical_dom_sf"/>
</dbReference>
<evidence type="ECO:0000313" key="2">
    <source>
        <dbReference type="EMBL" id="MBC8433475.1"/>
    </source>
</evidence>
<protein>
    <submittedName>
        <fullName evidence="2">Tetratricopeptide repeat protein</fullName>
    </submittedName>
</protein>
<dbReference type="Gene3D" id="1.25.40.10">
    <property type="entry name" value="Tetratricopeptide repeat domain"/>
    <property type="match status" value="2"/>
</dbReference>
<reference evidence="2 3" key="1">
    <citation type="submission" date="2020-08" db="EMBL/GenBank/DDBJ databases">
        <title>Bridging the membrane lipid divide: bacteria of the FCB group superphylum have the potential to synthesize archaeal ether lipids.</title>
        <authorList>
            <person name="Villanueva L."/>
            <person name="Von Meijenfeldt F.A.B."/>
            <person name="Westbye A.B."/>
            <person name="Yadav S."/>
            <person name="Hopmans E.C."/>
            <person name="Dutilh B.E."/>
            <person name="Sinninghe Damste J.S."/>
        </authorList>
    </citation>
    <scope>NUCLEOTIDE SEQUENCE [LARGE SCALE GENOMIC DNA]</scope>
    <source>
        <strain evidence="2">NIOZ-UU17</strain>
    </source>
</reference>
<proteinExistence type="predicted"/>
<evidence type="ECO:0000313" key="3">
    <source>
        <dbReference type="Proteomes" id="UP000605201"/>
    </source>
</evidence>
<gene>
    <name evidence="2" type="ORF">H8D96_16315</name>
</gene>
<dbReference type="AlphaFoldDB" id="A0A8J6TTH7"/>
<feature type="repeat" description="TPR" evidence="1">
    <location>
        <begin position="330"/>
        <end position="363"/>
    </location>
</feature>
<evidence type="ECO:0000256" key="1">
    <source>
        <dbReference type="PROSITE-ProRule" id="PRU00339"/>
    </source>
</evidence>
<sequence length="446" mass="49611">MTQDQKGLFSSRQCSQEFLFYQTDATHKDAPSEDAVPAESTELLKAFPKMLAGKAFLDHAMARLDGTPKFAALAVRIDDFNVKENAGKSDSDADVRVDVARAIDTICQNEAGIWGQLDQDMLGCLFFETDETSATKLAESIKSSLAAHRPETVSIAIAVYPLIDFLKNEIFDNTRKALDHAAFFGPDSSVVFDAVSLNISGDKLYQKGDINGAVNEFKKALRLDPSNVNVHNSLGVCYGILDNFKDAKLEFRETIRLDPEETMAVYNLGLVYLLSENKEKALEHFLEAAGQAEDIFEVVLQTGKTYLETGQPEKSKFYLEKAVDLKPESPVAYRLLGEYCAAMNLTDEAVAAYKKAIRHNPNDSDSLSALGYLFDLQGENPEITTIFCQQSVDISPENGLFRHRLGSLYLKQNLLKEALEQFQKADEMGHDSKEIIIKIEKLMQDV</sequence>
<feature type="repeat" description="TPR" evidence="1">
    <location>
        <begin position="194"/>
        <end position="227"/>
    </location>
</feature>
<dbReference type="EMBL" id="JACNIG010000303">
    <property type="protein sequence ID" value="MBC8433475.1"/>
    <property type="molecule type" value="Genomic_DNA"/>
</dbReference>
<dbReference type="SMART" id="SM00028">
    <property type="entry name" value="TPR"/>
    <property type="match status" value="6"/>
</dbReference>
<feature type="repeat" description="TPR" evidence="1">
    <location>
        <begin position="228"/>
        <end position="261"/>
    </location>
</feature>